<name>A6J2W1_RAT</name>
<dbReference type="Proteomes" id="UP000234681">
    <property type="component" value="Chromosome 18"/>
</dbReference>
<protein>
    <submittedName>
        <fullName evidence="1">RCG62912, isoform CRA_b</fullName>
    </submittedName>
</protein>
<dbReference type="EMBL" id="CH473974">
    <property type="protein sequence ID" value="EDL76243.1"/>
    <property type="molecule type" value="Genomic_DNA"/>
</dbReference>
<accession>A6J2W1</accession>
<proteinExistence type="predicted"/>
<sequence>MKAFIENFFSQLRPPIYRRAGTSMGFLLYLHQHSGY</sequence>
<evidence type="ECO:0000313" key="1">
    <source>
        <dbReference type="EMBL" id="EDL76243.1"/>
    </source>
</evidence>
<evidence type="ECO:0000313" key="2">
    <source>
        <dbReference type="Proteomes" id="UP000234681"/>
    </source>
</evidence>
<organism evidence="1 2">
    <name type="scientific">Rattus norvegicus</name>
    <name type="common">Rat</name>
    <dbReference type="NCBI Taxonomy" id="10116"/>
    <lineage>
        <taxon>Eukaryota</taxon>
        <taxon>Metazoa</taxon>
        <taxon>Chordata</taxon>
        <taxon>Craniata</taxon>
        <taxon>Vertebrata</taxon>
        <taxon>Euteleostomi</taxon>
        <taxon>Mammalia</taxon>
        <taxon>Eutheria</taxon>
        <taxon>Euarchontoglires</taxon>
        <taxon>Glires</taxon>
        <taxon>Rodentia</taxon>
        <taxon>Myomorpha</taxon>
        <taxon>Muroidea</taxon>
        <taxon>Muridae</taxon>
        <taxon>Murinae</taxon>
        <taxon>Rattus</taxon>
    </lineage>
</organism>
<dbReference type="AlphaFoldDB" id="A6J2W1"/>
<reference evidence="2" key="1">
    <citation type="submission" date="2005-09" db="EMBL/GenBank/DDBJ databases">
        <authorList>
            <person name="Mural R.J."/>
            <person name="Li P.W."/>
            <person name="Adams M.D."/>
            <person name="Amanatides P.G."/>
            <person name="Baden-Tillson H."/>
            <person name="Barnstead M."/>
            <person name="Chin S.H."/>
            <person name="Dew I."/>
            <person name="Evans C.A."/>
            <person name="Ferriera S."/>
            <person name="Flanigan M."/>
            <person name="Fosler C."/>
            <person name="Glodek A."/>
            <person name="Gu Z."/>
            <person name="Holt R.A."/>
            <person name="Jennings D."/>
            <person name="Kraft C.L."/>
            <person name="Lu F."/>
            <person name="Nguyen T."/>
            <person name="Nusskern D.R."/>
            <person name="Pfannkoch C.M."/>
            <person name="Sitter C."/>
            <person name="Sutton G.G."/>
            <person name="Venter J.C."/>
            <person name="Wang Z."/>
            <person name="Woodage T."/>
            <person name="Zheng X.H."/>
            <person name="Zhong F."/>
        </authorList>
    </citation>
    <scope>NUCLEOTIDE SEQUENCE [LARGE SCALE GENOMIC DNA]</scope>
    <source>
        <strain>BN</strain>
        <strain evidence="2">Sprague-Dawley</strain>
    </source>
</reference>
<gene>
    <name evidence="1" type="ORF">rCG_62912</name>
</gene>